<dbReference type="Proteomes" id="UP000182508">
    <property type="component" value="Unassembled WGS sequence"/>
</dbReference>
<evidence type="ECO:0000313" key="1">
    <source>
        <dbReference type="EMBL" id="SDB19361.1"/>
    </source>
</evidence>
<gene>
    <name evidence="1" type="ORF">SAMN02910293_00999</name>
</gene>
<protein>
    <submittedName>
        <fullName evidence="1">Uncharacterized protein</fullName>
    </submittedName>
</protein>
<dbReference type="EMBL" id="FMXP01000011">
    <property type="protein sequence ID" value="SDB19361.1"/>
    <property type="molecule type" value="Genomic_DNA"/>
</dbReference>
<organism evidence="1 2">
    <name type="scientific">Streptococcus henryi</name>
    <dbReference type="NCBI Taxonomy" id="439219"/>
    <lineage>
        <taxon>Bacteria</taxon>
        <taxon>Bacillati</taxon>
        <taxon>Bacillota</taxon>
        <taxon>Bacilli</taxon>
        <taxon>Lactobacillales</taxon>
        <taxon>Streptococcaceae</taxon>
        <taxon>Streptococcus</taxon>
    </lineage>
</organism>
<dbReference type="AlphaFoldDB" id="A0A1G6BFF6"/>
<name>A0A1G6BFF6_9STRE</name>
<dbReference type="STRING" id="439219.SAMN02910293_00999"/>
<reference evidence="1 2" key="1">
    <citation type="submission" date="2016-10" db="EMBL/GenBank/DDBJ databases">
        <authorList>
            <person name="de Groot N.N."/>
        </authorList>
    </citation>
    <scope>NUCLEOTIDE SEQUENCE [LARGE SCALE GENOMIC DNA]</scope>
    <source>
        <strain evidence="1 2">A-4</strain>
    </source>
</reference>
<accession>A0A1G6BFF6</accession>
<proteinExistence type="predicted"/>
<sequence length="40" mass="4677">MELSPYVLKTEAEGGEVLSKYQDESFILYNQSIKRKNLVR</sequence>
<dbReference type="RefSeq" id="WP_342668878.1">
    <property type="nucleotide sequence ID" value="NZ_FMXP01000011.1"/>
</dbReference>
<evidence type="ECO:0000313" key="2">
    <source>
        <dbReference type="Proteomes" id="UP000182508"/>
    </source>
</evidence>
<keyword evidence="2" id="KW-1185">Reference proteome</keyword>